<reference evidence="1" key="1">
    <citation type="submission" date="2021-03" db="EMBL/GenBank/DDBJ databases">
        <title>Draft genome sequence of rust myrtle Austropuccinia psidii MF-1, a brazilian biotype.</title>
        <authorList>
            <person name="Quecine M.C."/>
            <person name="Pachon D.M.R."/>
            <person name="Bonatelli M.L."/>
            <person name="Correr F.H."/>
            <person name="Franceschini L.M."/>
            <person name="Leite T.F."/>
            <person name="Margarido G.R.A."/>
            <person name="Almeida C.A."/>
            <person name="Ferrarezi J.A."/>
            <person name="Labate C.A."/>
        </authorList>
    </citation>
    <scope>NUCLEOTIDE SEQUENCE</scope>
    <source>
        <strain evidence="1">MF-1</strain>
    </source>
</reference>
<dbReference type="AlphaFoldDB" id="A0A9Q3IHF1"/>
<proteinExistence type="predicted"/>
<accession>A0A9Q3IHF1</accession>
<dbReference type="EMBL" id="AVOT02043818">
    <property type="protein sequence ID" value="MBW0539230.1"/>
    <property type="molecule type" value="Genomic_DNA"/>
</dbReference>
<organism evidence="1 2">
    <name type="scientific">Austropuccinia psidii MF-1</name>
    <dbReference type="NCBI Taxonomy" id="1389203"/>
    <lineage>
        <taxon>Eukaryota</taxon>
        <taxon>Fungi</taxon>
        <taxon>Dikarya</taxon>
        <taxon>Basidiomycota</taxon>
        <taxon>Pucciniomycotina</taxon>
        <taxon>Pucciniomycetes</taxon>
        <taxon>Pucciniales</taxon>
        <taxon>Sphaerophragmiaceae</taxon>
        <taxon>Austropuccinia</taxon>
    </lineage>
</organism>
<sequence>MPSQSLLLSRDEVCKEIKYVGGDVAISSLHLFQGDMNFPPLSFYATLEEQWDEKEDPEEIENLLKLVPPAYNQYLVVFCKVKEEKIPPHSTSDHHIKLQSLLPPAGVIY</sequence>
<evidence type="ECO:0000313" key="1">
    <source>
        <dbReference type="EMBL" id="MBW0539230.1"/>
    </source>
</evidence>
<gene>
    <name evidence="1" type="ORF">O181_078945</name>
</gene>
<keyword evidence="2" id="KW-1185">Reference proteome</keyword>
<comment type="caution">
    <text evidence="1">The sequence shown here is derived from an EMBL/GenBank/DDBJ whole genome shotgun (WGS) entry which is preliminary data.</text>
</comment>
<protein>
    <submittedName>
        <fullName evidence="1">Uncharacterized protein</fullName>
    </submittedName>
</protein>
<dbReference type="Proteomes" id="UP000765509">
    <property type="component" value="Unassembled WGS sequence"/>
</dbReference>
<name>A0A9Q3IHF1_9BASI</name>
<evidence type="ECO:0000313" key="2">
    <source>
        <dbReference type="Proteomes" id="UP000765509"/>
    </source>
</evidence>